<dbReference type="GO" id="GO:0032040">
    <property type="term" value="C:small-subunit processome"/>
    <property type="evidence" value="ECO:0007669"/>
    <property type="project" value="TreeGrafter"/>
</dbReference>
<keyword evidence="15" id="KW-1185">Reference proteome</keyword>
<dbReference type="GO" id="GO:0003723">
    <property type="term" value="F:RNA binding"/>
    <property type="evidence" value="ECO:0007669"/>
    <property type="project" value="UniProtKB-KW"/>
</dbReference>
<dbReference type="OrthoDB" id="441223at2759"/>
<reference evidence="14" key="1">
    <citation type="journal article" date="2020" name="Stud. Mycol.">
        <title>101 Dothideomycetes genomes: a test case for predicting lifestyles and emergence of pathogens.</title>
        <authorList>
            <person name="Haridas S."/>
            <person name="Albert R."/>
            <person name="Binder M."/>
            <person name="Bloem J."/>
            <person name="Labutti K."/>
            <person name="Salamov A."/>
            <person name="Andreopoulos B."/>
            <person name="Baker S."/>
            <person name="Barry K."/>
            <person name="Bills G."/>
            <person name="Bluhm B."/>
            <person name="Cannon C."/>
            <person name="Castanera R."/>
            <person name="Culley D."/>
            <person name="Daum C."/>
            <person name="Ezra D."/>
            <person name="Gonzalez J."/>
            <person name="Henrissat B."/>
            <person name="Kuo A."/>
            <person name="Liang C."/>
            <person name="Lipzen A."/>
            <person name="Lutzoni F."/>
            <person name="Magnuson J."/>
            <person name="Mondo S."/>
            <person name="Nolan M."/>
            <person name="Ohm R."/>
            <person name="Pangilinan J."/>
            <person name="Park H.-J."/>
            <person name="Ramirez L."/>
            <person name="Alfaro M."/>
            <person name="Sun H."/>
            <person name="Tritt A."/>
            <person name="Yoshinaga Y."/>
            <person name="Zwiers L.-H."/>
            <person name="Turgeon B."/>
            <person name="Goodwin S."/>
            <person name="Spatafora J."/>
            <person name="Crous P."/>
            <person name="Grigoriev I."/>
        </authorList>
    </citation>
    <scope>NUCLEOTIDE SEQUENCE</scope>
    <source>
        <strain evidence="14">CBS 122368</strain>
    </source>
</reference>
<dbReference type="Gene3D" id="3.30.1370.10">
    <property type="entry name" value="K Homology domain, type 1"/>
    <property type="match status" value="2"/>
</dbReference>
<comment type="similarity">
    <text evidence="2 11">Belongs to the KRR1 family.</text>
</comment>
<dbReference type="InterPro" id="IPR048548">
    <property type="entry name" value="KRR1-like_KH2"/>
</dbReference>
<dbReference type="EMBL" id="ML987189">
    <property type="protein sequence ID" value="KAF2256025.1"/>
    <property type="molecule type" value="Genomic_DNA"/>
</dbReference>
<evidence type="ECO:0000256" key="6">
    <source>
        <dbReference type="ARBA" id="ARBA00022884"/>
    </source>
</evidence>
<evidence type="ECO:0000256" key="9">
    <source>
        <dbReference type="ARBA" id="ARBA00024668"/>
    </source>
</evidence>
<comment type="subunit">
    <text evidence="10">Component of the ribosomal small subunit (SSU) processome composed of at least 40 protein subunits and snoRNA U3. Interacts with snoRNA U3. Interacts with MPP10, KRI1 and with ribosomal proteins RPS1A, RPS4A, RPS4B, RPS8A, RPS8B, RPS11A, RPS11B, RPS13, RPS24, RPS25, RPL4A, RPL7B, RPL8, RPL23, RPL25 and RPL28.</text>
</comment>
<dbReference type="InterPro" id="IPR024166">
    <property type="entry name" value="rRNA_assembly_KRR1"/>
</dbReference>
<keyword evidence="7 11" id="KW-0539">Nucleus</keyword>
<evidence type="ECO:0000313" key="15">
    <source>
        <dbReference type="Proteomes" id="UP000800094"/>
    </source>
</evidence>
<dbReference type="InterPro" id="IPR048549">
    <property type="entry name" value="KRR1-like_KH2_euk"/>
</dbReference>
<evidence type="ECO:0000256" key="8">
    <source>
        <dbReference type="ARBA" id="ARBA00023274"/>
    </source>
</evidence>
<evidence type="ECO:0000256" key="10">
    <source>
        <dbReference type="ARBA" id="ARBA00025908"/>
    </source>
</evidence>
<dbReference type="CDD" id="cd22394">
    <property type="entry name" value="KH-I_KRR1_rpt2"/>
    <property type="match status" value="1"/>
</dbReference>
<dbReference type="FunFam" id="3.30.1370.10:FF:000011">
    <property type="entry name" value="KRR1 small subunit processome component"/>
    <property type="match status" value="1"/>
</dbReference>
<dbReference type="InterPro" id="IPR048550">
    <property type="entry name" value="KRR1-like_KH1_euk"/>
</dbReference>
<protein>
    <recommendedName>
        <fullName evidence="3 11">KRR1 small subunit processome component</fullName>
    </recommendedName>
    <alternativeName>
        <fullName evidence="11">KRR-R motif-containing protein 1</fullName>
    </alternativeName>
</protein>
<feature type="region of interest" description="Disordered" evidence="12">
    <location>
        <begin position="1"/>
        <end position="35"/>
    </location>
</feature>
<gene>
    <name evidence="14" type="ORF">BU26DRAFT_471987</name>
</gene>
<evidence type="ECO:0000256" key="4">
    <source>
        <dbReference type="ARBA" id="ARBA00022517"/>
    </source>
</evidence>
<evidence type="ECO:0000256" key="11">
    <source>
        <dbReference type="PIRNR" id="PIRNR006515"/>
    </source>
</evidence>
<evidence type="ECO:0000256" key="7">
    <source>
        <dbReference type="ARBA" id="ARBA00023242"/>
    </source>
</evidence>
<sequence>MPSDFNKDKPWDTDDIEKWKVEPFTPSDNPAGPFTEESRFSTLFPKYREAYLKGSWKFITSALAKYGIGCELDLTEGSMTVFTTLKTYDPAAILNARDLIKLLARSVPAPQAVKILEDDVSMDIIKIRNLVGNKERFVKRRQRILGPNGSTLKALELLTETYILVQGNTVATMGGYKGLKTARRIIEDTMANIHPIYAIKELMIKKELEKDPELKDQSWDRFLPNFKKRTMSKRRMPHKVTDKSKKVYTPFPPPQEKSKIDLQIESGEYFLGKQAKERKTREDRETKMKEKMEAKRKERMSEYVPPAEDADSEKKKKKRKRDGEEKEKKKKKRKSDVEVNGSAD</sequence>
<dbReference type="CDD" id="cd22393">
    <property type="entry name" value="KH-I_KRR1_rpt1"/>
    <property type="match status" value="1"/>
</dbReference>
<comment type="subcellular location">
    <subcellularLocation>
        <location evidence="1 11">Nucleus</location>
        <location evidence="1 11">Nucleolus</location>
    </subcellularLocation>
</comment>
<keyword evidence="8 11" id="KW-0687">Ribonucleoprotein</keyword>
<evidence type="ECO:0000256" key="5">
    <source>
        <dbReference type="ARBA" id="ARBA00022552"/>
    </source>
</evidence>
<dbReference type="Pfam" id="PF21800">
    <property type="entry name" value="KH_KRR1_2nd"/>
    <property type="match status" value="1"/>
</dbReference>
<accession>A0A6A6IZM0</accession>
<dbReference type="AlphaFoldDB" id="A0A6A6IZM0"/>
<evidence type="ECO:0000313" key="14">
    <source>
        <dbReference type="EMBL" id="KAF2256025.1"/>
    </source>
</evidence>
<keyword evidence="6 11" id="KW-0694">RNA-binding</keyword>
<feature type="region of interest" description="Disordered" evidence="12">
    <location>
        <begin position="232"/>
        <end position="344"/>
    </location>
</feature>
<dbReference type="InterPro" id="IPR036612">
    <property type="entry name" value="KH_dom_type_1_sf"/>
</dbReference>
<dbReference type="PIRSF" id="PIRSF006515">
    <property type="entry name" value="KRR1"/>
    <property type="match status" value="1"/>
</dbReference>
<evidence type="ECO:0000256" key="12">
    <source>
        <dbReference type="SAM" id="MobiDB-lite"/>
    </source>
</evidence>
<dbReference type="SUPFAM" id="SSF54791">
    <property type="entry name" value="Eukaryotic type KH-domain (KH-domain type I)"/>
    <property type="match status" value="1"/>
</dbReference>
<name>A0A6A6IZM0_9PLEO</name>
<proteinExistence type="inferred from homology"/>
<dbReference type="Proteomes" id="UP000800094">
    <property type="component" value="Unassembled WGS sequence"/>
</dbReference>
<feature type="compositionally biased region" description="Basic and acidic residues" evidence="12">
    <location>
        <begin position="1"/>
        <end position="21"/>
    </location>
</feature>
<evidence type="ECO:0000256" key="2">
    <source>
        <dbReference type="ARBA" id="ARBA00009344"/>
    </source>
</evidence>
<feature type="compositionally biased region" description="Basic and acidic residues" evidence="12">
    <location>
        <begin position="274"/>
        <end position="301"/>
    </location>
</feature>
<comment type="function">
    <text evidence="9">Required for 40S ribosome biogenesis. Involved in nucleolar processing of pre-18S ribosomal RNA and ribosome assembly. Essential for vegetative growth.</text>
</comment>
<dbReference type="GO" id="GO:0006364">
    <property type="term" value="P:rRNA processing"/>
    <property type="evidence" value="ECO:0007669"/>
    <property type="project" value="UniProtKB-KW"/>
</dbReference>
<dbReference type="FunFam" id="3.30.1370.10:FF:000014">
    <property type="entry name" value="KRR1 small subunit processome component"/>
    <property type="match status" value="1"/>
</dbReference>
<organism evidence="14 15">
    <name type="scientific">Trematosphaeria pertusa</name>
    <dbReference type="NCBI Taxonomy" id="390896"/>
    <lineage>
        <taxon>Eukaryota</taxon>
        <taxon>Fungi</taxon>
        <taxon>Dikarya</taxon>
        <taxon>Ascomycota</taxon>
        <taxon>Pezizomycotina</taxon>
        <taxon>Dothideomycetes</taxon>
        <taxon>Pleosporomycetidae</taxon>
        <taxon>Pleosporales</taxon>
        <taxon>Massarineae</taxon>
        <taxon>Trematosphaeriaceae</taxon>
        <taxon>Trematosphaeria</taxon>
    </lineage>
</organism>
<evidence type="ECO:0000256" key="3">
    <source>
        <dbReference type="ARBA" id="ARBA00017405"/>
    </source>
</evidence>
<keyword evidence="5 11" id="KW-0698">rRNA processing</keyword>
<dbReference type="PANTHER" id="PTHR12581">
    <property type="entry name" value="HIV-1 REV BINDING PROTEIN 2, 3"/>
    <property type="match status" value="1"/>
</dbReference>
<dbReference type="InterPro" id="IPR041174">
    <property type="entry name" value="KRR1-like_KH1"/>
</dbReference>
<dbReference type="GeneID" id="54578737"/>
<dbReference type="RefSeq" id="XP_033691029.1">
    <property type="nucleotide sequence ID" value="XM_033825407.1"/>
</dbReference>
<evidence type="ECO:0000259" key="13">
    <source>
        <dbReference type="SMART" id="SM00322"/>
    </source>
</evidence>
<evidence type="ECO:0000256" key="1">
    <source>
        <dbReference type="ARBA" id="ARBA00004604"/>
    </source>
</evidence>
<dbReference type="Pfam" id="PF17903">
    <property type="entry name" value="KH_KRR1_1st"/>
    <property type="match status" value="1"/>
</dbReference>
<dbReference type="PANTHER" id="PTHR12581:SF0">
    <property type="entry name" value="KRR1 SMALL SUBUNIT PROCESSOME COMPONENT HOMOLOG"/>
    <property type="match status" value="1"/>
</dbReference>
<dbReference type="SMART" id="SM00322">
    <property type="entry name" value="KH"/>
    <property type="match status" value="1"/>
</dbReference>
<feature type="domain" description="K Homology" evidence="13">
    <location>
        <begin position="119"/>
        <end position="191"/>
    </location>
</feature>
<dbReference type="InterPro" id="IPR004087">
    <property type="entry name" value="KH_dom"/>
</dbReference>
<keyword evidence="4 11" id="KW-0690">Ribosome biogenesis</keyword>